<protein>
    <submittedName>
        <fullName evidence="1">Uncharacterized protein</fullName>
    </submittedName>
</protein>
<accession>A0ACC0BKP0</accession>
<dbReference type="Proteomes" id="UP001060085">
    <property type="component" value="Linkage Group LG03"/>
</dbReference>
<organism evidence="1 2">
    <name type="scientific">Catharanthus roseus</name>
    <name type="common">Madagascar periwinkle</name>
    <name type="synonym">Vinca rosea</name>
    <dbReference type="NCBI Taxonomy" id="4058"/>
    <lineage>
        <taxon>Eukaryota</taxon>
        <taxon>Viridiplantae</taxon>
        <taxon>Streptophyta</taxon>
        <taxon>Embryophyta</taxon>
        <taxon>Tracheophyta</taxon>
        <taxon>Spermatophyta</taxon>
        <taxon>Magnoliopsida</taxon>
        <taxon>eudicotyledons</taxon>
        <taxon>Gunneridae</taxon>
        <taxon>Pentapetalae</taxon>
        <taxon>asterids</taxon>
        <taxon>lamiids</taxon>
        <taxon>Gentianales</taxon>
        <taxon>Apocynaceae</taxon>
        <taxon>Rauvolfioideae</taxon>
        <taxon>Vinceae</taxon>
        <taxon>Catharanthinae</taxon>
        <taxon>Catharanthus</taxon>
    </lineage>
</organism>
<keyword evidence="2" id="KW-1185">Reference proteome</keyword>
<dbReference type="EMBL" id="CM044703">
    <property type="protein sequence ID" value="KAI5673168.1"/>
    <property type="molecule type" value="Genomic_DNA"/>
</dbReference>
<evidence type="ECO:0000313" key="1">
    <source>
        <dbReference type="EMBL" id="KAI5673168.1"/>
    </source>
</evidence>
<evidence type="ECO:0000313" key="2">
    <source>
        <dbReference type="Proteomes" id="UP001060085"/>
    </source>
</evidence>
<comment type="caution">
    <text evidence="1">The sequence shown here is derived from an EMBL/GenBank/DDBJ whole genome shotgun (WGS) entry which is preliminary data.</text>
</comment>
<name>A0ACC0BKP0_CATRO</name>
<sequence>MRHVLLIFSVDVSVAVYFSLTIQLPVVWSRILVLQPQLLRRVQDDPLVPLGAMWCTSFDCSQLPTHTLITYRDWLDFIPSDQIQRKTVSITKERNVINMTEHVIAITHIVSDELSMLYPTVNNDDDEIDHSDEDYVVSSKFESDDNNNREEEKLQTPVNPITENTVT</sequence>
<gene>
    <name evidence="1" type="ORF">M9H77_13532</name>
</gene>
<proteinExistence type="predicted"/>
<reference evidence="2" key="1">
    <citation type="journal article" date="2023" name="Nat. Plants">
        <title>Single-cell RNA sequencing provides a high-resolution roadmap for understanding the multicellular compartmentation of specialized metabolism.</title>
        <authorList>
            <person name="Sun S."/>
            <person name="Shen X."/>
            <person name="Li Y."/>
            <person name="Li Y."/>
            <person name="Wang S."/>
            <person name="Li R."/>
            <person name="Zhang H."/>
            <person name="Shen G."/>
            <person name="Guo B."/>
            <person name="Wei J."/>
            <person name="Xu J."/>
            <person name="St-Pierre B."/>
            <person name="Chen S."/>
            <person name="Sun C."/>
        </authorList>
    </citation>
    <scope>NUCLEOTIDE SEQUENCE [LARGE SCALE GENOMIC DNA]</scope>
</reference>